<dbReference type="AlphaFoldDB" id="A0A2A6CK64"/>
<dbReference type="EnsemblMetazoa" id="PPA29634.1">
    <property type="protein sequence ID" value="PPA29634.1"/>
    <property type="gene ID" value="WBGene00119188"/>
</dbReference>
<proteinExistence type="predicted"/>
<organism evidence="1 2">
    <name type="scientific">Pristionchus pacificus</name>
    <name type="common">Parasitic nematode worm</name>
    <dbReference type="NCBI Taxonomy" id="54126"/>
    <lineage>
        <taxon>Eukaryota</taxon>
        <taxon>Metazoa</taxon>
        <taxon>Ecdysozoa</taxon>
        <taxon>Nematoda</taxon>
        <taxon>Chromadorea</taxon>
        <taxon>Rhabditida</taxon>
        <taxon>Rhabditina</taxon>
        <taxon>Diplogasteromorpha</taxon>
        <taxon>Diplogasteroidea</taxon>
        <taxon>Neodiplogasteridae</taxon>
        <taxon>Pristionchus</taxon>
    </lineage>
</organism>
<reference evidence="2" key="1">
    <citation type="journal article" date="2008" name="Nat. Genet.">
        <title>The Pristionchus pacificus genome provides a unique perspective on nematode lifestyle and parasitism.</title>
        <authorList>
            <person name="Dieterich C."/>
            <person name="Clifton S.W."/>
            <person name="Schuster L.N."/>
            <person name="Chinwalla A."/>
            <person name="Delehaunty K."/>
            <person name="Dinkelacker I."/>
            <person name="Fulton L."/>
            <person name="Fulton R."/>
            <person name="Godfrey J."/>
            <person name="Minx P."/>
            <person name="Mitreva M."/>
            <person name="Roeseler W."/>
            <person name="Tian H."/>
            <person name="Witte H."/>
            <person name="Yang S.P."/>
            <person name="Wilson R.K."/>
            <person name="Sommer R.J."/>
        </authorList>
    </citation>
    <scope>NUCLEOTIDE SEQUENCE [LARGE SCALE GENOMIC DNA]</scope>
    <source>
        <strain evidence="2">PS312</strain>
    </source>
</reference>
<sequence>MKTTIKCTGSASSVRSLPREILSYLNDELYMVGAPILNLYTNQNAFRYAMPSDDPVFAFKSPLSRYIGIVGVTIWTLGLSLASSDCTGPKISSRKYASKRTTVCPHRTQLRMPSLPIPH</sequence>
<evidence type="ECO:0000313" key="2">
    <source>
        <dbReference type="Proteomes" id="UP000005239"/>
    </source>
</evidence>
<evidence type="ECO:0000313" key="1">
    <source>
        <dbReference type="EnsemblMetazoa" id="PPA29634.1"/>
    </source>
</evidence>
<name>A0A2A6CK64_PRIPA</name>
<dbReference type="Proteomes" id="UP000005239">
    <property type="component" value="Unassembled WGS sequence"/>
</dbReference>
<accession>A0A2A6CK64</accession>
<gene>
    <name evidence="1" type="primary">WBGene00119188</name>
</gene>
<protein>
    <submittedName>
        <fullName evidence="1">Uncharacterized protein</fullName>
    </submittedName>
</protein>
<keyword evidence="2" id="KW-1185">Reference proteome</keyword>
<accession>A0A8R1YKA5</accession>
<reference evidence="1" key="2">
    <citation type="submission" date="2022-06" db="UniProtKB">
        <authorList>
            <consortium name="EnsemblMetazoa"/>
        </authorList>
    </citation>
    <scope>IDENTIFICATION</scope>
    <source>
        <strain evidence="1">PS312</strain>
    </source>
</reference>